<evidence type="ECO:0000256" key="13">
    <source>
        <dbReference type="ARBA" id="ARBA00047283"/>
    </source>
</evidence>
<feature type="domain" description="SAM-dependent MTase RsmB/NOP-type" evidence="15">
    <location>
        <begin position="162"/>
        <end position="422"/>
    </location>
</feature>
<evidence type="ECO:0000313" key="16">
    <source>
        <dbReference type="EMBL" id="MDK2122654.1"/>
    </source>
</evidence>
<comment type="caution">
    <text evidence="16">The sequence shown here is derived from an EMBL/GenBank/DDBJ whole genome shotgun (WGS) entry which is preliminary data.</text>
</comment>
<dbReference type="GO" id="GO:0032259">
    <property type="term" value="P:methylation"/>
    <property type="evidence" value="ECO:0007669"/>
    <property type="project" value="UniProtKB-KW"/>
</dbReference>
<dbReference type="NCBIfam" id="TIGR00563">
    <property type="entry name" value="rsmB"/>
    <property type="match status" value="1"/>
</dbReference>
<dbReference type="InterPro" id="IPR001678">
    <property type="entry name" value="MeTrfase_RsmB-F_NOP2_dom"/>
</dbReference>
<keyword evidence="17" id="KW-1185">Reference proteome</keyword>
<keyword evidence="10 14" id="KW-0694">RNA-binding</keyword>
<dbReference type="PROSITE" id="PS01153">
    <property type="entry name" value="NOL1_NOP2_SUN"/>
    <property type="match status" value="1"/>
</dbReference>
<dbReference type="SUPFAM" id="SSF48013">
    <property type="entry name" value="NusB-like"/>
    <property type="match status" value="1"/>
</dbReference>
<dbReference type="CDD" id="cd02440">
    <property type="entry name" value="AdoMet_MTases"/>
    <property type="match status" value="1"/>
</dbReference>
<evidence type="ECO:0000256" key="7">
    <source>
        <dbReference type="ARBA" id="ARBA00022603"/>
    </source>
</evidence>
<evidence type="ECO:0000256" key="9">
    <source>
        <dbReference type="ARBA" id="ARBA00022691"/>
    </source>
</evidence>
<dbReference type="Pfam" id="PF22458">
    <property type="entry name" value="RsmF-B_ferredox"/>
    <property type="match status" value="1"/>
</dbReference>
<dbReference type="Gene3D" id="1.10.287.730">
    <property type="entry name" value="Helix hairpin bin"/>
    <property type="match status" value="1"/>
</dbReference>
<feature type="binding site" evidence="14">
    <location>
        <begin position="250"/>
        <end position="256"/>
    </location>
    <ligand>
        <name>S-adenosyl-L-methionine</name>
        <dbReference type="ChEBI" id="CHEBI:59789"/>
    </ligand>
</feature>
<feature type="binding site" evidence="14">
    <location>
        <position position="298"/>
    </location>
    <ligand>
        <name>S-adenosyl-L-methionine</name>
        <dbReference type="ChEBI" id="CHEBI:59789"/>
    </ligand>
</feature>
<dbReference type="InterPro" id="IPR006027">
    <property type="entry name" value="NusB_RsmB_TIM44"/>
</dbReference>
<name>A0ABT7DRS2_9NEIS</name>
<proteinExistence type="inferred from homology"/>
<evidence type="ECO:0000256" key="1">
    <source>
        <dbReference type="ARBA" id="ARBA00002724"/>
    </source>
</evidence>
<sequence length="422" mass="46647">MFLTQRLACEVVAAVLGGRNLTDTLLATWRRETTLLPRQRSAVQDISYGTLRAYGRIRFILERLLSRPIHEPDLHALLATGIYQLRHSRAAPYTVVDHAVKVAGKLGSGRGKGLVNAVLRNYLRQQDELEAAAAADPVAAHDHPAWWVDTMRQAYPADWASLIAASNGRPPMSLRVNQRQCQRDDYLALLAAEGLAARAVSSVGIQLEQPVAVDRLPKFAEGWVSVQDIGAQWAAPLLDVQPGMRVLDACAAPGGKTCHLLELADVELTAVDVDAKRLDRVRGNLERLQLRAHLLEGDASQPQRWWDGQQFDRILADVPCSATGVVRRHPDIKWLRRPEDFANFATQQAAMLEALWGCLKPGGLLLYATCSVFPQENAQQLTAFLARHPEARRVPLPAPLPSHGQLLPNDDHDGFYYALLAK</sequence>
<dbReference type="NCBIfam" id="NF008149">
    <property type="entry name" value="PRK10901.1"/>
    <property type="match status" value="1"/>
</dbReference>
<dbReference type="InterPro" id="IPR018314">
    <property type="entry name" value="RsmB/NOL1/NOP2-like_CS"/>
</dbReference>
<dbReference type="Gene3D" id="3.40.50.150">
    <property type="entry name" value="Vaccinia Virus protein VP39"/>
    <property type="match status" value="1"/>
</dbReference>
<evidence type="ECO:0000256" key="8">
    <source>
        <dbReference type="ARBA" id="ARBA00022679"/>
    </source>
</evidence>
<gene>
    <name evidence="16" type="primary">rsmB</name>
    <name evidence="16" type="ORF">PZA18_01175</name>
</gene>
<dbReference type="GO" id="GO:0008168">
    <property type="term" value="F:methyltransferase activity"/>
    <property type="evidence" value="ECO:0007669"/>
    <property type="project" value="UniProtKB-KW"/>
</dbReference>
<dbReference type="EC" id="2.1.1.176" evidence="4"/>
<comment type="subcellular location">
    <subcellularLocation>
        <location evidence="2">Cytoplasm</location>
    </subcellularLocation>
</comment>
<dbReference type="Pfam" id="PF01189">
    <property type="entry name" value="Methyltr_RsmB-F"/>
    <property type="match status" value="1"/>
</dbReference>
<comment type="function">
    <text evidence="1">Specifically methylates the cytosine at position 967 (m5C967) of 16S rRNA.</text>
</comment>
<dbReference type="InterPro" id="IPR029063">
    <property type="entry name" value="SAM-dependent_MTases_sf"/>
</dbReference>
<dbReference type="RefSeq" id="WP_284098933.1">
    <property type="nucleotide sequence ID" value="NZ_JARRAF010000001.1"/>
</dbReference>
<dbReference type="InterPro" id="IPR054728">
    <property type="entry name" value="RsmB-like_ferredoxin"/>
</dbReference>
<evidence type="ECO:0000256" key="5">
    <source>
        <dbReference type="ARBA" id="ARBA00022490"/>
    </source>
</evidence>
<dbReference type="Pfam" id="PF01029">
    <property type="entry name" value="NusB"/>
    <property type="match status" value="1"/>
</dbReference>
<dbReference type="Gene3D" id="1.10.940.10">
    <property type="entry name" value="NusB-like"/>
    <property type="match status" value="1"/>
</dbReference>
<dbReference type="PANTHER" id="PTHR22807:SF61">
    <property type="entry name" value="NOL1_NOP2_SUN FAMILY PROTEIN _ ANTITERMINATION NUSB DOMAIN-CONTAINING PROTEIN"/>
    <property type="match status" value="1"/>
</dbReference>
<dbReference type="PROSITE" id="PS51686">
    <property type="entry name" value="SAM_MT_RSMB_NOP"/>
    <property type="match status" value="1"/>
</dbReference>
<evidence type="ECO:0000256" key="14">
    <source>
        <dbReference type="PROSITE-ProRule" id="PRU01023"/>
    </source>
</evidence>
<comment type="similarity">
    <text evidence="3 14">Belongs to the class I-like SAM-binding methyltransferase superfamily. RsmB/NOP family.</text>
</comment>
<dbReference type="InterPro" id="IPR023267">
    <property type="entry name" value="RCMT"/>
</dbReference>
<evidence type="ECO:0000259" key="15">
    <source>
        <dbReference type="PROSITE" id="PS51686"/>
    </source>
</evidence>
<dbReference type="InterPro" id="IPR004573">
    <property type="entry name" value="rRNA_ssu_MeTfrase_B"/>
</dbReference>
<protein>
    <recommendedName>
        <fullName evidence="4">16S rRNA (cytosine(967)-C(5))-methyltransferase</fullName>
        <ecNumber evidence="4">2.1.1.176</ecNumber>
    </recommendedName>
    <alternativeName>
        <fullName evidence="11">16S rRNA m5C967 methyltransferase</fullName>
    </alternativeName>
    <alternativeName>
        <fullName evidence="12">rRNA (cytosine-C(5)-)-methyltransferase RsmB</fullName>
    </alternativeName>
</protein>
<dbReference type="SUPFAM" id="SSF53335">
    <property type="entry name" value="S-adenosyl-L-methionine-dependent methyltransferases"/>
    <property type="match status" value="1"/>
</dbReference>
<reference evidence="16" key="1">
    <citation type="submission" date="2023-03" db="EMBL/GenBank/DDBJ databases">
        <title>Chitinimonas shenzhenensis gen. nov., sp. nov., a novel member of family Burkholderiaceae isolated from activated sludge collected in Shen Zhen, China.</title>
        <authorList>
            <person name="Wang X."/>
        </authorList>
    </citation>
    <scope>NUCLEOTIDE SEQUENCE</scope>
    <source>
        <strain evidence="16">DQS-5</strain>
    </source>
</reference>
<keyword evidence="6" id="KW-0698">rRNA processing</keyword>
<dbReference type="PANTHER" id="PTHR22807">
    <property type="entry name" value="NOP2 YEAST -RELATED NOL1/NOP2/FMU SUN DOMAIN-CONTAINING"/>
    <property type="match status" value="1"/>
</dbReference>
<evidence type="ECO:0000256" key="2">
    <source>
        <dbReference type="ARBA" id="ARBA00004496"/>
    </source>
</evidence>
<dbReference type="Gene3D" id="3.30.70.1170">
    <property type="entry name" value="Sun protein, domain 3"/>
    <property type="match status" value="1"/>
</dbReference>
<keyword evidence="8 14" id="KW-0808">Transferase</keyword>
<evidence type="ECO:0000256" key="4">
    <source>
        <dbReference type="ARBA" id="ARBA00012140"/>
    </source>
</evidence>
<feature type="binding site" evidence="14">
    <location>
        <position position="272"/>
    </location>
    <ligand>
        <name>S-adenosyl-L-methionine</name>
        <dbReference type="ChEBI" id="CHEBI:59789"/>
    </ligand>
</feature>
<evidence type="ECO:0000256" key="11">
    <source>
        <dbReference type="ARBA" id="ARBA00030399"/>
    </source>
</evidence>
<dbReference type="InterPro" id="IPR035926">
    <property type="entry name" value="NusB-like_sf"/>
</dbReference>
<feature type="binding site" evidence="14">
    <location>
        <position position="317"/>
    </location>
    <ligand>
        <name>S-adenosyl-L-methionine</name>
        <dbReference type="ChEBI" id="CHEBI:59789"/>
    </ligand>
</feature>
<keyword evidence="9 14" id="KW-0949">S-adenosyl-L-methionine</keyword>
<dbReference type="EMBL" id="JARRAF010000001">
    <property type="protein sequence ID" value="MDK2122654.1"/>
    <property type="molecule type" value="Genomic_DNA"/>
</dbReference>
<dbReference type="InterPro" id="IPR049560">
    <property type="entry name" value="MeTrfase_RsmB-F_NOP2_cat"/>
</dbReference>
<evidence type="ECO:0000313" key="17">
    <source>
        <dbReference type="Proteomes" id="UP001172778"/>
    </source>
</evidence>
<dbReference type="Proteomes" id="UP001172778">
    <property type="component" value="Unassembled WGS sequence"/>
</dbReference>
<comment type="catalytic activity">
    <reaction evidence="13">
        <text>cytidine(967) in 16S rRNA + S-adenosyl-L-methionine = 5-methylcytidine(967) in 16S rRNA + S-adenosyl-L-homocysteine + H(+)</text>
        <dbReference type="Rhea" id="RHEA:42748"/>
        <dbReference type="Rhea" id="RHEA-COMP:10219"/>
        <dbReference type="Rhea" id="RHEA-COMP:10220"/>
        <dbReference type="ChEBI" id="CHEBI:15378"/>
        <dbReference type="ChEBI" id="CHEBI:57856"/>
        <dbReference type="ChEBI" id="CHEBI:59789"/>
        <dbReference type="ChEBI" id="CHEBI:74483"/>
        <dbReference type="ChEBI" id="CHEBI:82748"/>
        <dbReference type="EC" id="2.1.1.176"/>
    </reaction>
</comment>
<evidence type="ECO:0000256" key="10">
    <source>
        <dbReference type="ARBA" id="ARBA00022884"/>
    </source>
</evidence>
<evidence type="ECO:0000256" key="3">
    <source>
        <dbReference type="ARBA" id="ARBA00007494"/>
    </source>
</evidence>
<evidence type="ECO:0000256" key="12">
    <source>
        <dbReference type="ARBA" id="ARBA00031088"/>
    </source>
</evidence>
<feature type="active site" description="Nucleophile" evidence="14">
    <location>
        <position position="370"/>
    </location>
</feature>
<accession>A0ABT7DRS2</accession>
<dbReference type="PRINTS" id="PR02008">
    <property type="entry name" value="RCMTFAMILY"/>
</dbReference>
<organism evidence="16 17">
    <name type="scientific">Parachitinimonas caeni</name>
    <dbReference type="NCBI Taxonomy" id="3031301"/>
    <lineage>
        <taxon>Bacteria</taxon>
        <taxon>Pseudomonadati</taxon>
        <taxon>Pseudomonadota</taxon>
        <taxon>Betaproteobacteria</taxon>
        <taxon>Neisseriales</taxon>
        <taxon>Chitinibacteraceae</taxon>
        <taxon>Parachitinimonas</taxon>
    </lineage>
</organism>
<keyword evidence="5" id="KW-0963">Cytoplasm</keyword>
<evidence type="ECO:0000256" key="6">
    <source>
        <dbReference type="ARBA" id="ARBA00022552"/>
    </source>
</evidence>
<keyword evidence="7 14" id="KW-0489">Methyltransferase</keyword>